<comment type="caution">
    <text evidence="1">The sequence shown here is derived from an EMBL/GenBank/DDBJ whole genome shotgun (WGS) entry which is preliminary data.</text>
</comment>
<dbReference type="Pfam" id="PF13366">
    <property type="entry name" value="PDDEXK_3"/>
    <property type="match status" value="1"/>
</dbReference>
<proteinExistence type="predicted"/>
<name>A0A7W5YGN7_9BACT</name>
<accession>A0A7W5YGN7</accession>
<dbReference type="Proteomes" id="UP000541425">
    <property type="component" value="Unassembled WGS sequence"/>
</dbReference>
<dbReference type="EMBL" id="JACICA010000010">
    <property type="protein sequence ID" value="MBB3703316.1"/>
    <property type="molecule type" value="Genomic_DNA"/>
</dbReference>
<evidence type="ECO:0000313" key="2">
    <source>
        <dbReference type="Proteomes" id="UP000541425"/>
    </source>
</evidence>
<reference evidence="1 2" key="1">
    <citation type="submission" date="2020-08" db="EMBL/GenBank/DDBJ databases">
        <title>Genomic Encyclopedia of Type Strains, Phase IV (KMG-IV): sequencing the most valuable type-strain genomes for metagenomic binning, comparative biology and taxonomic classification.</title>
        <authorList>
            <person name="Goeker M."/>
        </authorList>
    </citation>
    <scope>NUCLEOTIDE SEQUENCE [LARGE SCALE GENOMIC DNA]</scope>
    <source>
        <strain evidence="1 2">DSM 22548</strain>
    </source>
</reference>
<sequence length="126" mass="14617">MEENDKIFWNECHQIIGDAYNVHNKLGNGFLEAVYQEALSIEFTKLELPFEAQKGLSIDYDGFILQKHYIADFFCFDKIIVEIKATEELCPEHTAQVINYLKATHCKCGLLINFGESRLHFKKILN</sequence>
<protein>
    <submittedName>
        <fullName evidence="1">GxxExxY protein</fullName>
    </submittedName>
</protein>
<dbReference type="RefSeq" id="WP_183697597.1">
    <property type="nucleotide sequence ID" value="NZ_JACICA010000010.1"/>
</dbReference>
<dbReference type="AlphaFoldDB" id="A0A7W5YGN7"/>
<gene>
    <name evidence="1" type="ORF">FHS60_001798</name>
</gene>
<organism evidence="1 2">
    <name type="scientific">Alloprevotella rava</name>
    <dbReference type="NCBI Taxonomy" id="671218"/>
    <lineage>
        <taxon>Bacteria</taxon>
        <taxon>Pseudomonadati</taxon>
        <taxon>Bacteroidota</taxon>
        <taxon>Bacteroidia</taxon>
        <taxon>Bacteroidales</taxon>
        <taxon>Prevotellaceae</taxon>
        <taxon>Alloprevotella</taxon>
    </lineage>
</organism>
<dbReference type="InterPro" id="IPR026350">
    <property type="entry name" value="GxxExxY"/>
</dbReference>
<dbReference type="NCBIfam" id="TIGR04256">
    <property type="entry name" value="GxxExxY"/>
    <property type="match status" value="1"/>
</dbReference>
<evidence type="ECO:0000313" key="1">
    <source>
        <dbReference type="EMBL" id="MBB3703316.1"/>
    </source>
</evidence>